<keyword evidence="1" id="KW-0472">Membrane</keyword>
<dbReference type="PANTHER" id="PTHR23028">
    <property type="entry name" value="ACETYLTRANSFERASE"/>
    <property type="match status" value="1"/>
</dbReference>
<sequence>MADAPVHFKKIDFLRGIAILLVFCYHSQIAIFHFEVNDYNSYGILNTLSRKSAILNYLPTAFGWSGVELFLLISGFLIHFGFLSKGSVFKAGDFFSRRFWRIYPPYLLVLLVLCCINANGIHYYLLSKDGLADLFAHLFLLHNIFDKTFFTVNNSFWSLALEAQLYVLYPVILYVRKLIGINKTLLLVIILSLLLLGIGIMIPALGKSLYYANSVFRLWFVWVAGAFLAEKIFNKERLFNKGTVAIMLGLVLLTIASRALLMGSYFTVYFATFGFFVFFEWFLLNEKISIGKRYFKLISLIGLCSYSIYLIHQPYLNQLFNGVSFGYYNHFYLLLPFKLIAMFGVIFAIAYVLYLYVELQSIKLGQIIRNKKKQPHTHAALPDGIK</sequence>
<evidence type="ECO:0000313" key="4">
    <source>
        <dbReference type="Proteomes" id="UP000317010"/>
    </source>
</evidence>
<dbReference type="InterPro" id="IPR002656">
    <property type="entry name" value="Acyl_transf_3_dom"/>
</dbReference>
<evidence type="ECO:0000259" key="2">
    <source>
        <dbReference type="Pfam" id="PF01757"/>
    </source>
</evidence>
<feature type="transmembrane region" description="Helical" evidence="1">
    <location>
        <begin position="103"/>
        <end position="125"/>
    </location>
</feature>
<feature type="domain" description="Acyltransferase 3" evidence="2">
    <location>
        <begin position="10"/>
        <end position="354"/>
    </location>
</feature>
<protein>
    <submittedName>
        <fullName evidence="3">Peptidoglycan/LPS O-acetylase OafA/YrhL</fullName>
    </submittedName>
</protein>
<keyword evidence="4" id="KW-1185">Reference proteome</keyword>
<dbReference type="OrthoDB" id="290051at2"/>
<feature type="transmembrane region" description="Helical" evidence="1">
    <location>
        <begin position="262"/>
        <end position="282"/>
    </location>
</feature>
<proteinExistence type="predicted"/>
<dbReference type="Proteomes" id="UP000317010">
    <property type="component" value="Unassembled WGS sequence"/>
</dbReference>
<dbReference type="GO" id="GO:0016020">
    <property type="term" value="C:membrane"/>
    <property type="evidence" value="ECO:0007669"/>
    <property type="project" value="TreeGrafter"/>
</dbReference>
<reference evidence="3 4" key="1">
    <citation type="submission" date="2019-07" db="EMBL/GenBank/DDBJ databases">
        <title>Genomic Encyclopedia of Archaeal and Bacterial Type Strains, Phase II (KMG-II): from individual species to whole genera.</title>
        <authorList>
            <person name="Goeker M."/>
        </authorList>
    </citation>
    <scope>NUCLEOTIDE SEQUENCE [LARGE SCALE GENOMIC DNA]</scope>
    <source>
        <strain evidence="3 4">ATCC BAA-1854</strain>
    </source>
</reference>
<accession>A0A562U0R9</accession>
<comment type="caution">
    <text evidence="3">The sequence shown here is derived from an EMBL/GenBank/DDBJ whole genome shotgun (WGS) entry which is preliminary data.</text>
</comment>
<feature type="transmembrane region" description="Helical" evidence="1">
    <location>
        <begin position="294"/>
        <end position="311"/>
    </location>
</feature>
<feature type="transmembrane region" description="Helical" evidence="1">
    <location>
        <begin position="331"/>
        <end position="357"/>
    </location>
</feature>
<dbReference type="GO" id="GO:0016747">
    <property type="term" value="F:acyltransferase activity, transferring groups other than amino-acyl groups"/>
    <property type="evidence" value="ECO:0007669"/>
    <property type="project" value="InterPro"/>
</dbReference>
<keyword evidence="1" id="KW-0812">Transmembrane</keyword>
<dbReference type="EMBL" id="VLLI01000007">
    <property type="protein sequence ID" value="TWI99283.1"/>
    <property type="molecule type" value="Genomic_DNA"/>
</dbReference>
<feature type="transmembrane region" description="Helical" evidence="1">
    <location>
        <begin position="54"/>
        <end position="82"/>
    </location>
</feature>
<dbReference type="RefSeq" id="WP_144913101.1">
    <property type="nucleotide sequence ID" value="NZ_VLLI01000007.1"/>
</dbReference>
<feature type="transmembrane region" description="Helical" evidence="1">
    <location>
        <begin position="12"/>
        <end position="34"/>
    </location>
</feature>
<dbReference type="Pfam" id="PF01757">
    <property type="entry name" value="Acyl_transf_3"/>
    <property type="match status" value="1"/>
</dbReference>
<feature type="transmembrane region" description="Helical" evidence="1">
    <location>
        <begin position="184"/>
        <end position="204"/>
    </location>
</feature>
<evidence type="ECO:0000256" key="1">
    <source>
        <dbReference type="SAM" id="Phobius"/>
    </source>
</evidence>
<dbReference type="AlphaFoldDB" id="A0A562U0R9"/>
<evidence type="ECO:0000313" key="3">
    <source>
        <dbReference type="EMBL" id="TWI99283.1"/>
    </source>
</evidence>
<feature type="transmembrane region" description="Helical" evidence="1">
    <location>
        <begin position="210"/>
        <end position="229"/>
    </location>
</feature>
<dbReference type="InterPro" id="IPR050879">
    <property type="entry name" value="Acyltransferase_3"/>
</dbReference>
<organism evidence="3 4">
    <name type="scientific">Mucilaginibacter frigoritolerans</name>
    <dbReference type="NCBI Taxonomy" id="652788"/>
    <lineage>
        <taxon>Bacteria</taxon>
        <taxon>Pseudomonadati</taxon>
        <taxon>Bacteroidota</taxon>
        <taxon>Sphingobacteriia</taxon>
        <taxon>Sphingobacteriales</taxon>
        <taxon>Sphingobacteriaceae</taxon>
        <taxon>Mucilaginibacter</taxon>
    </lineage>
</organism>
<gene>
    <name evidence="3" type="ORF">JN11_02600</name>
</gene>
<dbReference type="PANTHER" id="PTHR23028:SF53">
    <property type="entry name" value="ACYL_TRANSF_3 DOMAIN-CONTAINING PROTEIN"/>
    <property type="match status" value="1"/>
</dbReference>
<keyword evidence="1" id="KW-1133">Transmembrane helix</keyword>
<name>A0A562U0R9_9SPHI</name>
<feature type="transmembrane region" description="Helical" evidence="1">
    <location>
        <begin position="238"/>
        <end position="256"/>
    </location>
</feature>
<feature type="transmembrane region" description="Helical" evidence="1">
    <location>
        <begin position="156"/>
        <end position="175"/>
    </location>
</feature>
<dbReference type="GO" id="GO:0009103">
    <property type="term" value="P:lipopolysaccharide biosynthetic process"/>
    <property type="evidence" value="ECO:0007669"/>
    <property type="project" value="TreeGrafter"/>
</dbReference>